<reference evidence="3 4" key="1">
    <citation type="journal article" date="2012" name="ISME J.">
        <title>Nitrification expanded: discovery, physiology and genomics of a nitrite-oxidizing bacterium from the phylum Chloroflexi.</title>
        <authorList>
            <person name="Sorokin D.Y."/>
            <person name="Lucker S."/>
            <person name="Vejmelkova D."/>
            <person name="Kostrikina N.A."/>
            <person name="Kleerebezem R."/>
            <person name="Rijpstra W.I."/>
            <person name="Damste J.S."/>
            <person name="Le Paslier D."/>
            <person name="Muyzer G."/>
            <person name="Wagner M."/>
            <person name="van Loosdrecht M.C."/>
            <person name="Daims H."/>
        </authorList>
    </citation>
    <scope>NUCLEOTIDE SEQUENCE [LARGE SCALE GENOMIC DNA]</scope>
    <source>
        <strain evidence="4">none</strain>
    </source>
</reference>
<dbReference type="Proteomes" id="UP000004221">
    <property type="component" value="Unassembled WGS sequence"/>
</dbReference>
<dbReference type="PANTHER" id="PTHR30388:SF4">
    <property type="entry name" value="MOLYBDENUM COFACTOR INSERTION CHAPERONE PAOD"/>
    <property type="match status" value="1"/>
</dbReference>
<dbReference type="PANTHER" id="PTHR30388">
    <property type="entry name" value="ALDEHYDE OXIDOREDUCTASE MOLYBDENUM COFACTOR ASSEMBLY PROTEIN"/>
    <property type="match status" value="1"/>
</dbReference>
<feature type="domain" description="XdhC- CoxI" evidence="1">
    <location>
        <begin position="11"/>
        <end position="78"/>
    </location>
</feature>
<dbReference type="GO" id="GO:0016491">
    <property type="term" value="F:oxidoreductase activity"/>
    <property type="evidence" value="ECO:0007669"/>
    <property type="project" value="UniProtKB-KW"/>
</dbReference>
<evidence type="ECO:0000259" key="1">
    <source>
        <dbReference type="Pfam" id="PF02625"/>
    </source>
</evidence>
<organism evidence="3 4">
    <name type="scientific">Nitrolancea hollandica Lb</name>
    <dbReference type="NCBI Taxonomy" id="1129897"/>
    <lineage>
        <taxon>Bacteria</taxon>
        <taxon>Pseudomonadati</taxon>
        <taxon>Thermomicrobiota</taxon>
        <taxon>Thermomicrobia</taxon>
        <taxon>Sphaerobacterales</taxon>
        <taxon>Sphaerobacterineae</taxon>
        <taxon>Sphaerobacteraceae</taxon>
        <taxon>Nitrolancea</taxon>
    </lineage>
</organism>
<protein>
    <submittedName>
        <fullName evidence="3">Putative Carbon monoxide dehydrogenase, accessory protein I</fullName>
        <ecNumber evidence="3">1.2.99.2</ecNumber>
    </submittedName>
</protein>
<comment type="caution">
    <text evidence="3">The sequence shown here is derived from an EMBL/GenBank/DDBJ whole genome shotgun (WGS) entry which is preliminary data.</text>
</comment>
<accession>I4ED49</accession>
<sequence length="368" mass="38995">MRDILPEIERWQQDGEEIALATVIRATGSAPRPAGGKLAITPSGRMSGSVSGGCVEGAVYELALDVLKSGRPHVAQYGISNELAWDVGLSCGGTIEVFIEPFQGEFRDAVNDELKNAIAKEDEVALATVVSGADIGAKLLVYADGRRTGSLGNPDLDEAVAADALDVIGQGGAGTNTYPVGDTGIDVYIESYLSPRRLVIVGAAHIAIPLVNFARELGYRTTVIDARAMFATRERFPHADELIVAWPDEALANLSLGSQTDIVLLAHDPKFETPALDVALRSRASYIGAIGSRKTSAERKERLRESGYSEEQIARLHGPVGLDIGAKTPAEIAISILAEIIAVRDGRNQRRIPSRSATLSTTAKAGGD</sequence>
<dbReference type="InterPro" id="IPR003777">
    <property type="entry name" value="XdhC_CoxI"/>
</dbReference>
<gene>
    <name evidence="3" type="ORF">NITHO_1380007</name>
</gene>
<dbReference type="Gene3D" id="3.40.50.720">
    <property type="entry name" value="NAD(P)-binding Rossmann-like Domain"/>
    <property type="match status" value="1"/>
</dbReference>
<keyword evidence="3" id="KW-0560">Oxidoreductase</keyword>
<dbReference type="EC" id="1.2.99.2" evidence="3"/>
<dbReference type="InterPro" id="IPR027051">
    <property type="entry name" value="XdhC_Rossmann_dom"/>
</dbReference>
<dbReference type="AlphaFoldDB" id="I4ED49"/>
<dbReference type="RefSeq" id="WP_008474813.1">
    <property type="nucleotide sequence ID" value="NZ_CAGS01000044.1"/>
</dbReference>
<feature type="domain" description="XdhC- CoxI" evidence="1">
    <location>
        <begin position="118"/>
        <end position="178"/>
    </location>
</feature>
<dbReference type="InterPro" id="IPR052698">
    <property type="entry name" value="MoCofactor_Util/Proc"/>
</dbReference>
<proteinExistence type="predicted"/>
<dbReference type="EMBL" id="CAGS01000044">
    <property type="protein sequence ID" value="CCF82611.1"/>
    <property type="molecule type" value="Genomic_DNA"/>
</dbReference>
<evidence type="ECO:0000313" key="4">
    <source>
        <dbReference type="Proteomes" id="UP000004221"/>
    </source>
</evidence>
<dbReference type="Pfam" id="PF02625">
    <property type="entry name" value="XdhC_CoxI"/>
    <property type="match status" value="2"/>
</dbReference>
<evidence type="ECO:0000259" key="2">
    <source>
        <dbReference type="Pfam" id="PF13478"/>
    </source>
</evidence>
<name>I4ED49_9BACT</name>
<keyword evidence="4" id="KW-1185">Reference proteome</keyword>
<evidence type="ECO:0000313" key="3">
    <source>
        <dbReference type="EMBL" id="CCF82611.1"/>
    </source>
</evidence>
<feature type="domain" description="XdhC Rossmann" evidence="2">
    <location>
        <begin position="198"/>
        <end position="340"/>
    </location>
</feature>
<dbReference type="Pfam" id="PF13478">
    <property type="entry name" value="XdhC_C"/>
    <property type="match status" value="1"/>
</dbReference>